<sequence>MDENFLPVVFLLRHTIIIIISKLLVQVHPSKELELTHLTKKKKHQVIVCCFLLRFHHLPNPLCIYATLCGFFFFFLFCYIHCLSVFFFFPICYIVFPPCSSEMYLFLRGLIMNKEWK</sequence>
<reference evidence="2" key="2">
    <citation type="submission" date="2023-02" db="EMBL/GenBank/DDBJ databases">
        <authorList>
            <consortium name="DOE Joint Genome Institute"/>
            <person name="Mondo S.J."/>
            <person name="Chang Y."/>
            <person name="Wang Y."/>
            <person name="Ahrendt S."/>
            <person name="Andreopoulos W."/>
            <person name="Barry K."/>
            <person name="Beard J."/>
            <person name="Benny G.L."/>
            <person name="Blankenship S."/>
            <person name="Bonito G."/>
            <person name="Cuomo C."/>
            <person name="Desiro A."/>
            <person name="Gervers K.A."/>
            <person name="Hundley H."/>
            <person name="Kuo A."/>
            <person name="LaButti K."/>
            <person name="Lang B.F."/>
            <person name="Lipzen A."/>
            <person name="O'Donnell K."/>
            <person name="Pangilinan J."/>
            <person name="Reynolds N."/>
            <person name="Sandor L."/>
            <person name="Smith M.W."/>
            <person name="Tsang A."/>
            <person name="Grigoriev I.V."/>
            <person name="Stajich J.E."/>
            <person name="Spatafora J.W."/>
        </authorList>
    </citation>
    <scope>NUCLEOTIDE SEQUENCE</scope>
    <source>
        <strain evidence="2">RSA 2281</strain>
    </source>
</reference>
<dbReference type="Proteomes" id="UP001209540">
    <property type="component" value="Unassembled WGS sequence"/>
</dbReference>
<keyword evidence="1" id="KW-1133">Transmembrane helix</keyword>
<keyword evidence="3" id="KW-1185">Reference proteome</keyword>
<protein>
    <submittedName>
        <fullName evidence="2">Uncharacterized protein</fullName>
    </submittedName>
</protein>
<name>A0AAD5K7V9_9FUNG</name>
<dbReference type="AlphaFoldDB" id="A0AAD5K7V9"/>
<keyword evidence="1" id="KW-0472">Membrane</keyword>
<keyword evidence="1" id="KW-0812">Transmembrane</keyword>
<comment type="caution">
    <text evidence="2">The sequence shown here is derived from an EMBL/GenBank/DDBJ whole genome shotgun (WGS) entry which is preliminary data.</text>
</comment>
<accession>A0AAD5K7V9</accession>
<gene>
    <name evidence="2" type="ORF">BDA99DRAFT_104976</name>
</gene>
<feature type="transmembrane region" description="Helical" evidence="1">
    <location>
        <begin position="74"/>
        <end position="96"/>
    </location>
</feature>
<evidence type="ECO:0000313" key="2">
    <source>
        <dbReference type="EMBL" id="KAI9258941.1"/>
    </source>
</evidence>
<evidence type="ECO:0000313" key="3">
    <source>
        <dbReference type="Proteomes" id="UP001209540"/>
    </source>
</evidence>
<feature type="transmembrane region" description="Helical" evidence="1">
    <location>
        <begin position="6"/>
        <end position="25"/>
    </location>
</feature>
<reference evidence="2" key="1">
    <citation type="journal article" date="2022" name="IScience">
        <title>Evolution of zygomycete secretomes and the origins of terrestrial fungal ecologies.</title>
        <authorList>
            <person name="Chang Y."/>
            <person name="Wang Y."/>
            <person name="Mondo S."/>
            <person name="Ahrendt S."/>
            <person name="Andreopoulos W."/>
            <person name="Barry K."/>
            <person name="Beard J."/>
            <person name="Benny G.L."/>
            <person name="Blankenship S."/>
            <person name="Bonito G."/>
            <person name="Cuomo C."/>
            <person name="Desiro A."/>
            <person name="Gervers K.A."/>
            <person name="Hundley H."/>
            <person name="Kuo A."/>
            <person name="LaButti K."/>
            <person name="Lang B.F."/>
            <person name="Lipzen A."/>
            <person name="O'Donnell K."/>
            <person name="Pangilinan J."/>
            <person name="Reynolds N."/>
            <person name="Sandor L."/>
            <person name="Smith M.E."/>
            <person name="Tsang A."/>
            <person name="Grigoriev I.V."/>
            <person name="Stajich J.E."/>
            <person name="Spatafora J.W."/>
        </authorList>
    </citation>
    <scope>NUCLEOTIDE SEQUENCE</scope>
    <source>
        <strain evidence="2">RSA 2281</strain>
    </source>
</reference>
<proteinExistence type="predicted"/>
<dbReference type="EMBL" id="JAIXMP010000018">
    <property type="protein sequence ID" value="KAI9258941.1"/>
    <property type="molecule type" value="Genomic_DNA"/>
</dbReference>
<organism evidence="2 3">
    <name type="scientific">Phascolomyces articulosus</name>
    <dbReference type="NCBI Taxonomy" id="60185"/>
    <lineage>
        <taxon>Eukaryota</taxon>
        <taxon>Fungi</taxon>
        <taxon>Fungi incertae sedis</taxon>
        <taxon>Mucoromycota</taxon>
        <taxon>Mucoromycotina</taxon>
        <taxon>Mucoromycetes</taxon>
        <taxon>Mucorales</taxon>
        <taxon>Lichtheimiaceae</taxon>
        <taxon>Phascolomyces</taxon>
    </lineage>
</organism>
<evidence type="ECO:0000256" key="1">
    <source>
        <dbReference type="SAM" id="Phobius"/>
    </source>
</evidence>